<dbReference type="Proteomes" id="UP000054053">
    <property type="component" value="Unassembled WGS sequence"/>
</dbReference>
<feature type="region of interest" description="Disordered" evidence="1">
    <location>
        <begin position="1"/>
        <end position="25"/>
    </location>
</feature>
<dbReference type="AlphaFoldDB" id="A0A1B5KYF0"/>
<name>A0A1B5KYF0_USTVR</name>
<sequence>MFLPTRCGRVGGELPRRDGSCDEEESGGQVDFCWQQFDVFPKSFSGGPSGGAAVEKGGNWLAGWLAGHGPQTTEHGPRTTGRGLLINVSSSGQARATRPAAKQCDQPAWSDQPWLRSFFGSRLSWCGGGGGGAAAASGGGGGSGGGKWQRCYCYHHDIRHLRVGVNVNCHGLWGAPRVHLLAGALALIDQQDDDDDDDGMDG</sequence>
<organism evidence="2 3">
    <name type="scientific">Ustilaginoidea virens</name>
    <name type="common">Rice false smut fungus</name>
    <name type="synonym">Villosiclava virens</name>
    <dbReference type="NCBI Taxonomy" id="1159556"/>
    <lineage>
        <taxon>Eukaryota</taxon>
        <taxon>Fungi</taxon>
        <taxon>Dikarya</taxon>
        <taxon>Ascomycota</taxon>
        <taxon>Pezizomycotina</taxon>
        <taxon>Sordariomycetes</taxon>
        <taxon>Hypocreomycetidae</taxon>
        <taxon>Hypocreales</taxon>
        <taxon>Clavicipitaceae</taxon>
        <taxon>Ustilaginoidea</taxon>
    </lineage>
</organism>
<reference evidence="3" key="1">
    <citation type="journal article" date="2016" name="Genome Announc.">
        <title>Genome sequence of Ustilaginoidea virens IPU010, a rice pathogenic fungus causing false smut.</title>
        <authorList>
            <person name="Kumagai T."/>
            <person name="Ishii T."/>
            <person name="Terai G."/>
            <person name="Umemura M."/>
            <person name="Machida M."/>
            <person name="Asai K."/>
        </authorList>
    </citation>
    <scope>NUCLEOTIDE SEQUENCE [LARGE SCALE GENOMIC DNA]</scope>
    <source>
        <strain evidence="3">IPU010</strain>
    </source>
</reference>
<evidence type="ECO:0000313" key="2">
    <source>
        <dbReference type="EMBL" id="GAO15685.1"/>
    </source>
</evidence>
<protein>
    <submittedName>
        <fullName evidence="2">Uncharacterized protein</fullName>
    </submittedName>
</protein>
<comment type="caution">
    <text evidence="2">The sequence shown here is derived from an EMBL/GenBank/DDBJ whole genome shotgun (WGS) entry which is preliminary data.</text>
</comment>
<evidence type="ECO:0000313" key="3">
    <source>
        <dbReference type="Proteomes" id="UP000054053"/>
    </source>
</evidence>
<dbReference type="EMBL" id="BBTG02000007">
    <property type="protein sequence ID" value="GAO15685.1"/>
    <property type="molecule type" value="Genomic_DNA"/>
</dbReference>
<accession>A0A1B5KYF0</accession>
<proteinExistence type="predicted"/>
<evidence type="ECO:0000256" key="1">
    <source>
        <dbReference type="SAM" id="MobiDB-lite"/>
    </source>
</evidence>
<gene>
    <name evidence="2" type="ORF">UVI_02019000</name>
</gene>